<dbReference type="PANTHER" id="PTHR16223">
    <property type="entry name" value="TRANSCRIPTION FACTOR BHLH83-RELATED"/>
    <property type="match status" value="1"/>
</dbReference>
<dbReference type="InterPro" id="IPR045843">
    <property type="entry name" value="IND-like"/>
</dbReference>
<dbReference type="GO" id="GO:0000981">
    <property type="term" value="F:DNA-binding transcription factor activity, RNA polymerase II-specific"/>
    <property type="evidence" value="ECO:0007669"/>
    <property type="project" value="TreeGrafter"/>
</dbReference>
<dbReference type="PANTHER" id="PTHR16223:SF238">
    <property type="entry name" value="TRANSCRIPTION FACTOR BHLH114"/>
    <property type="match status" value="1"/>
</dbReference>
<evidence type="ECO:0000256" key="1">
    <source>
        <dbReference type="ARBA" id="ARBA00004123"/>
    </source>
</evidence>
<evidence type="ECO:0000256" key="4">
    <source>
        <dbReference type="ARBA" id="ARBA00023125"/>
    </source>
</evidence>
<dbReference type="InterPro" id="IPR011598">
    <property type="entry name" value="bHLH_dom"/>
</dbReference>
<evidence type="ECO:0000256" key="3">
    <source>
        <dbReference type="ARBA" id="ARBA00023015"/>
    </source>
</evidence>
<dbReference type="PROSITE" id="PS50888">
    <property type="entry name" value="BHLH"/>
    <property type="match status" value="1"/>
</dbReference>
<feature type="compositionally biased region" description="Polar residues" evidence="7">
    <location>
        <begin position="67"/>
        <end position="76"/>
    </location>
</feature>
<keyword evidence="3" id="KW-0805">Transcription regulation</keyword>
<feature type="region of interest" description="Disordered" evidence="7">
    <location>
        <begin position="60"/>
        <end position="89"/>
    </location>
</feature>
<proteinExistence type="predicted"/>
<dbReference type="AlphaFoldDB" id="A0A835LDY3"/>
<dbReference type="GO" id="GO:0046983">
    <property type="term" value="F:protein dimerization activity"/>
    <property type="evidence" value="ECO:0007669"/>
    <property type="project" value="InterPro"/>
</dbReference>
<evidence type="ECO:0000256" key="5">
    <source>
        <dbReference type="ARBA" id="ARBA00023163"/>
    </source>
</evidence>
<evidence type="ECO:0000256" key="6">
    <source>
        <dbReference type="ARBA" id="ARBA00023242"/>
    </source>
</evidence>
<dbReference type="InterPro" id="IPR036638">
    <property type="entry name" value="HLH_DNA-bd_sf"/>
</dbReference>
<dbReference type="FunFam" id="4.10.280.10:FF:000032">
    <property type="entry name" value="Transcription factor bHLH123 family"/>
    <property type="match status" value="1"/>
</dbReference>
<dbReference type="Gene3D" id="4.10.280.10">
    <property type="entry name" value="Helix-loop-helix DNA-binding domain"/>
    <property type="match status" value="1"/>
</dbReference>
<protein>
    <recommendedName>
        <fullName evidence="8">BHLH domain-containing protein</fullName>
    </recommendedName>
</protein>
<feature type="domain" description="BHLH" evidence="8">
    <location>
        <begin position="353"/>
        <end position="402"/>
    </location>
</feature>
<organism evidence="9 10">
    <name type="scientific">Coptis chinensis</name>
    <dbReference type="NCBI Taxonomy" id="261450"/>
    <lineage>
        <taxon>Eukaryota</taxon>
        <taxon>Viridiplantae</taxon>
        <taxon>Streptophyta</taxon>
        <taxon>Embryophyta</taxon>
        <taxon>Tracheophyta</taxon>
        <taxon>Spermatophyta</taxon>
        <taxon>Magnoliopsida</taxon>
        <taxon>Ranunculales</taxon>
        <taxon>Ranunculaceae</taxon>
        <taxon>Coptidoideae</taxon>
        <taxon>Coptis</taxon>
    </lineage>
</organism>
<dbReference type="InterPro" id="IPR045239">
    <property type="entry name" value="bHLH95_bHLH"/>
</dbReference>
<dbReference type="EMBL" id="JADFTS010000009">
    <property type="protein sequence ID" value="KAF9588249.1"/>
    <property type="molecule type" value="Genomic_DNA"/>
</dbReference>
<feature type="compositionally biased region" description="Basic and acidic residues" evidence="7">
    <location>
        <begin position="424"/>
        <end position="439"/>
    </location>
</feature>
<keyword evidence="5" id="KW-0804">Transcription</keyword>
<feature type="region of interest" description="Disordered" evidence="7">
    <location>
        <begin position="316"/>
        <end position="366"/>
    </location>
</feature>
<evidence type="ECO:0000313" key="9">
    <source>
        <dbReference type="EMBL" id="KAF9588249.1"/>
    </source>
</evidence>
<gene>
    <name evidence="9" type="ORF">IFM89_008661</name>
</gene>
<comment type="caution">
    <text evidence="9">The sequence shown here is derived from an EMBL/GenBank/DDBJ whole genome shotgun (WGS) entry which is preliminary data.</text>
</comment>
<keyword evidence="4" id="KW-0238">DNA-binding</keyword>
<dbReference type="GO" id="GO:0005634">
    <property type="term" value="C:nucleus"/>
    <property type="evidence" value="ECO:0007669"/>
    <property type="project" value="UniProtKB-SubCell"/>
</dbReference>
<dbReference type="SUPFAM" id="SSF47459">
    <property type="entry name" value="HLH, helix-loop-helix DNA-binding domain"/>
    <property type="match status" value="1"/>
</dbReference>
<evidence type="ECO:0000259" key="8">
    <source>
        <dbReference type="PROSITE" id="PS50888"/>
    </source>
</evidence>
<evidence type="ECO:0000313" key="10">
    <source>
        <dbReference type="Proteomes" id="UP000631114"/>
    </source>
</evidence>
<sequence length="473" mass="51857">MADEFQSGICSGHWWNSSRNGLNGSGSVPCSTTVNDIGNFGGWSTTEVVDMKTRSCEESVSVSDSSMVYQDTQKPQGSDSVSGGGGGNNVLMDSTLQMMGFGLSTPLDWNQALLSRNSGRAENNFHSLLQEELSSRSNYTQENMMESSQVQKNWSPQNFSGSSAESSVAFKQINQGLSLDQNRTNTGNSGSDACTVTCQGLPTDFSMDSVPYNYQPTFLQGILEPDLHLQQSPYQNRTMNYTSQANYGVNTNELSHSWQKLPQYMKASPPTQHSSTNNHLHFSNNAPYWNPAAASMSTRPSFLPSVQNQMFAQTLEEKPNCSTSAKPKSNEVRDSGSAVKKGSSDTAPKRPRVETPSPLPTFKVRKEKLGDRVTALQQLVSPFGKTDTASVLYEAIDYIKFLHEQVSVLSAPYMKNGAPVQHHQNSDKAKGAERPQQDLRSRGLCLVPMSSIFSVTNETSADFWTPTFGGTYR</sequence>
<dbReference type="GO" id="GO:0000978">
    <property type="term" value="F:RNA polymerase II cis-regulatory region sequence-specific DNA binding"/>
    <property type="evidence" value="ECO:0007669"/>
    <property type="project" value="TreeGrafter"/>
</dbReference>
<reference evidence="9 10" key="1">
    <citation type="submission" date="2020-10" db="EMBL/GenBank/DDBJ databases">
        <title>The Coptis chinensis genome and diversification of protoberbering-type alkaloids.</title>
        <authorList>
            <person name="Wang B."/>
            <person name="Shu S."/>
            <person name="Song C."/>
            <person name="Liu Y."/>
        </authorList>
    </citation>
    <scope>NUCLEOTIDE SEQUENCE [LARGE SCALE GENOMIC DNA]</scope>
    <source>
        <strain evidence="9">HL-2020</strain>
        <tissue evidence="9">Leaf</tissue>
    </source>
</reference>
<comment type="subcellular location">
    <subcellularLocation>
        <location evidence="1">Nucleus</location>
    </subcellularLocation>
</comment>
<dbReference type="CDD" id="cd11393">
    <property type="entry name" value="bHLH_AtbHLH_like"/>
    <property type="match status" value="1"/>
</dbReference>
<evidence type="ECO:0000256" key="7">
    <source>
        <dbReference type="SAM" id="MobiDB-lite"/>
    </source>
</evidence>
<evidence type="ECO:0000256" key="2">
    <source>
        <dbReference type="ARBA" id="ARBA00011738"/>
    </source>
</evidence>
<comment type="subunit">
    <text evidence="2">Homodimer.</text>
</comment>
<dbReference type="Proteomes" id="UP000631114">
    <property type="component" value="Unassembled WGS sequence"/>
</dbReference>
<keyword evidence="10" id="KW-1185">Reference proteome</keyword>
<keyword evidence="6" id="KW-0539">Nucleus</keyword>
<feature type="region of interest" description="Disordered" evidence="7">
    <location>
        <begin position="417"/>
        <end position="439"/>
    </location>
</feature>
<accession>A0A835LDY3</accession>
<name>A0A835LDY3_9MAGN</name>
<dbReference type="OrthoDB" id="673975at2759"/>